<sequence>MKVTLQLKLLPTPDQYAALLKTMQVFNDACNFIAEVAYRE</sequence>
<evidence type="ECO:0000313" key="1">
    <source>
        <dbReference type="EMBL" id="NVZ11656.1"/>
    </source>
</evidence>
<dbReference type="EMBL" id="JABZEO010000032">
    <property type="protein sequence ID" value="NVZ11656.1"/>
    <property type="molecule type" value="Genomic_DNA"/>
</dbReference>
<keyword evidence="2" id="KW-1185">Reference proteome</keyword>
<comment type="caution">
    <text evidence="1">The sequence shown here is derived from an EMBL/GenBank/DDBJ whole genome shotgun (WGS) entry which is preliminary data.</text>
</comment>
<reference evidence="1 2" key="1">
    <citation type="submission" date="2020-06" db="EMBL/GenBank/DDBJ databases">
        <title>Whole-genome sequence of Allochromatium humboldtianum DSM 21881, type strain.</title>
        <authorList>
            <person name="Kyndt J.A."/>
            <person name="Meyer T.E."/>
        </authorList>
    </citation>
    <scope>NUCLEOTIDE SEQUENCE [LARGE SCALE GENOMIC DNA]</scope>
    <source>
        <strain evidence="1 2">DSM 21881</strain>
    </source>
</reference>
<name>A0A850RHJ7_9GAMM</name>
<accession>A0A850RHJ7</accession>
<proteinExistence type="predicted"/>
<protein>
    <submittedName>
        <fullName evidence="1">Transposase</fullName>
    </submittedName>
</protein>
<evidence type="ECO:0000313" key="2">
    <source>
        <dbReference type="Proteomes" id="UP000592294"/>
    </source>
</evidence>
<feature type="non-terminal residue" evidence="1">
    <location>
        <position position="40"/>
    </location>
</feature>
<gene>
    <name evidence="1" type="ORF">HW932_20635</name>
</gene>
<dbReference type="AlphaFoldDB" id="A0A850RHJ7"/>
<dbReference type="Proteomes" id="UP000592294">
    <property type="component" value="Unassembled WGS sequence"/>
</dbReference>
<organism evidence="1 2">
    <name type="scientific">Allochromatium humboldtianum</name>
    <dbReference type="NCBI Taxonomy" id="504901"/>
    <lineage>
        <taxon>Bacteria</taxon>
        <taxon>Pseudomonadati</taxon>
        <taxon>Pseudomonadota</taxon>
        <taxon>Gammaproteobacteria</taxon>
        <taxon>Chromatiales</taxon>
        <taxon>Chromatiaceae</taxon>
        <taxon>Allochromatium</taxon>
    </lineage>
</organism>